<organism evidence="2 3">
    <name type="scientific">Streptomyces canarius</name>
    <dbReference type="NCBI Taxonomy" id="285453"/>
    <lineage>
        <taxon>Bacteria</taxon>
        <taxon>Bacillati</taxon>
        <taxon>Actinomycetota</taxon>
        <taxon>Actinomycetes</taxon>
        <taxon>Kitasatosporales</taxon>
        <taxon>Streptomycetaceae</taxon>
        <taxon>Streptomyces</taxon>
    </lineage>
</organism>
<comment type="caution">
    <text evidence="2">The sequence shown here is derived from an EMBL/GenBank/DDBJ whole genome shotgun (WGS) entry which is preliminary data.</text>
</comment>
<evidence type="ECO:0000313" key="3">
    <source>
        <dbReference type="Proteomes" id="UP000653644"/>
    </source>
</evidence>
<dbReference type="EMBL" id="BMVN01000037">
    <property type="protein sequence ID" value="GHA56518.1"/>
    <property type="molecule type" value="Genomic_DNA"/>
</dbReference>
<dbReference type="InterPro" id="IPR036388">
    <property type="entry name" value="WH-like_DNA-bd_sf"/>
</dbReference>
<sequence>MVSMVFRIHFTTEDLARTKVADAPMPLLELKQAARALQRTDQPARLSGWRRHARARLSAEARLALDFIPPVGWSPTFIGPPRAGGPAELIEQVRATSPGQIRKALTTILPTTEAPSATRHLTDPDFLGRLCDGLSALYDVLLAPYWPAMADAFTADRSVRVRQVLHGGVEHFLSQANPEDMRWNPPVLEIATRGDSTTYDLHLEGRGLLLVPSVMLTRPLIQHDAEPQPAVTYPAGHDQPLRRLTAFAPTATPHTVAPVAALLGHTRAAVLTTIAEHPGCSTKEVAAFAGLAPSSASEHATILREAGLVTTTRHRNTALHSLTQLGRRLLDHTPDRPETP</sequence>
<dbReference type="PANTHER" id="PTHR43132:SF8">
    <property type="entry name" value="HTH-TYPE TRANSCRIPTIONAL REGULATOR KMTR"/>
    <property type="match status" value="1"/>
</dbReference>
<dbReference type="InterPro" id="IPR000835">
    <property type="entry name" value="HTH_MarR-typ"/>
</dbReference>
<dbReference type="Pfam" id="PF01047">
    <property type="entry name" value="MarR"/>
    <property type="match status" value="1"/>
</dbReference>
<dbReference type="RefSeq" id="WP_229917608.1">
    <property type="nucleotide sequence ID" value="NZ_BMVN01000037.1"/>
</dbReference>
<dbReference type="CDD" id="cd00090">
    <property type="entry name" value="HTH_ARSR"/>
    <property type="match status" value="1"/>
</dbReference>
<dbReference type="InterPro" id="IPR011991">
    <property type="entry name" value="ArsR-like_HTH"/>
</dbReference>
<name>A0ABQ3D8Q5_9ACTN</name>
<evidence type="ECO:0000313" key="2">
    <source>
        <dbReference type="EMBL" id="GHA56518.1"/>
    </source>
</evidence>
<dbReference type="Gene3D" id="1.10.10.10">
    <property type="entry name" value="Winged helix-like DNA-binding domain superfamily/Winged helix DNA-binding domain"/>
    <property type="match status" value="1"/>
</dbReference>
<accession>A0ABQ3D8Q5</accession>
<feature type="domain" description="HTH marR-type" evidence="1">
    <location>
        <begin position="265"/>
        <end position="314"/>
    </location>
</feature>
<protein>
    <submittedName>
        <fullName evidence="2">Transcriptional regulator</fullName>
    </submittedName>
</protein>
<reference evidence="3" key="1">
    <citation type="journal article" date="2019" name="Int. J. Syst. Evol. Microbiol.">
        <title>The Global Catalogue of Microorganisms (GCM) 10K type strain sequencing project: providing services to taxonomists for standard genome sequencing and annotation.</title>
        <authorList>
            <consortium name="The Broad Institute Genomics Platform"/>
            <consortium name="The Broad Institute Genome Sequencing Center for Infectious Disease"/>
            <person name="Wu L."/>
            <person name="Ma J."/>
        </authorList>
    </citation>
    <scope>NUCLEOTIDE SEQUENCE [LARGE SCALE GENOMIC DNA]</scope>
    <source>
        <strain evidence="3">JCM 4733</strain>
    </source>
</reference>
<dbReference type="SUPFAM" id="SSF46785">
    <property type="entry name" value="Winged helix' DNA-binding domain"/>
    <property type="match status" value="1"/>
</dbReference>
<dbReference type="InterPro" id="IPR036390">
    <property type="entry name" value="WH_DNA-bd_sf"/>
</dbReference>
<dbReference type="Proteomes" id="UP000653644">
    <property type="component" value="Unassembled WGS sequence"/>
</dbReference>
<dbReference type="InterPro" id="IPR051011">
    <property type="entry name" value="Metal_resp_trans_reg"/>
</dbReference>
<evidence type="ECO:0000259" key="1">
    <source>
        <dbReference type="Pfam" id="PF01047"/>
    </source>
</evidence>
<gene>
    <name evidence="2" type="ORF">GCM10010345_71260</name>
</gene>
<proteinExistence type="predicted"/>
<dbReference type="PANTHER" id="PTHR43132">
    <property type="entry name" value="ARSENICAL RESISTANCE OPERON REPRESSOR ARSR-RELATED"/>
    <property type="match status" value="1"/>
</dbReference>
<keyword evidence="3" id="KW-1185">Reference proteome</keyword>